<dbReference type="STRING" id="1209931.A0A135UTT7"/>
<evidence type="ECO:0000256" key="2">
    <source>
        <dbReference type="ARBA" id="ARBA00023054"/>
    </source>
</evidence>
<dbReference type="OrthoDB" id="2129069at2759"/>
<feature type="region of interest" description="Disordered" evidence="4">
    <location>
        <begin position="107"/>
        <end position="145"/>
    </location>
</feature>
<dbReference type="PANTHER" id="PTHR12499">
    <property type="entry name" value="OPTIC ATROPHY 3 PROTEIN OPA3"/>
    <property type="match status" value="1"/>
</dbReference>
<keyword evidence="2 3" id="KW-0175">Coiled coil</keyword>
<keyword evidence="6" id="KW-1185">Reference proteome</keyword>
<evidence type="ECO:0000313" key="5">
    <source>
        <dbReference type="EMBL" id="KXH63777.1"/>
    </source>
</evidence>
<name>A0A135UTT7_9PEZI</name>
<proteinExistence type="inferred from homology"/>
<evidence type="ECO:0000313" key="6">
    <source>
        <dbReference type="Proteomes" id="UP000070121"/>
    </source>
</evidence>
<reference evidence="5 6" key="1">
    <citation type="submission" date="2014-02" db="EMBL/GenBank/DDBJ databases">
        <title>The genome sequence of Colletotrichum salicis CBS 607.94.</title>
        <authorList>
            <person name="Baroncelli R."/>
            <person name="Thon M.R."/>
        </authorList>
    </citation>
    <scope>NUCLEOTIDE SEQUENCE [LARGE SCALE GENOMIC DNA]</scope>
    <source>
        <strain evidence="5 6">CBS 607.94</strain>
    </source>
</reference>
<comment type="caution">
    <text evidence="5">The sequence shown here is derived from an EMBL/GenBank/DDBJ whole genome shotgun (WGS) entry which is preliminary data.</text>
</comment>
<comment type="similarity">
    <text evidence="1">Belongs to the OPA3 family.</text>
</comment>
<dbReference type="Proteomes" id="UP000070121">
    <property type="component" value="Unassembled WGS sequence"/>
</dbReference>
<feature type="coiled-coil region" evidence="3">
    <location>
        <begin position="204"/>
        <end position="231"/>
    </location>
</feature>
<dbReference type="GO" id="GO:0019216">
    <property type="term" value="P:regulation of lipid metabolic process"/>
    <property type="evidence" value="ECO:0007669"/>
    <property type="project" value="TreeGrafter"/>
</dbReference>
<dbReference type="InterPro" id="IPR010754">
    <property type="entry name" value="OPA3-like"/>
</dbReference>
<evidence type="ECO:0000256" key="1">
    <source>
        <dbReference type="ARBA" id="ARBA00007584"/>
    </source>
</evidence>
<dbReference type="GO" id="GO:0005739">
    <property type="term" value="C:mitochondrion"/>
    <property type="evidence" value="ECO:0007669"/>
    <property type="project" value="TreeGrafter"/>
</dbReference>
<dbReference type="PANTHER" id="PTHR12499:SF0">
    <property type="entry name" value="OPTIC ATROPHY 3 PROTEIN"/>
    <property type="match status" value="1"/>
</dbReference>
<dbReference type="EMBL" id="JFFI01001038">
    <property type="protein sequence ID" value="KXH63777.1"/>
    <property type="molecule type" value="Genomic_DNA"/>
</dbReference>
<sequence length="541" mass="59971">MVPLPLFKLAALFVRHISKYGANQIKAQAHDHPKFRAFAARYGQHIHQLNMRLSVALLRNPDAEQRAKEKAEAATVKTKEQVEKEEAKALKAKLAAENADLAQSKAADSISASATPTSSSSSASGTSSASSSTTNGSSSSSSTKERPIFKSVWRRKFRSLPEAKAVDLFADVIGDTFILGVASAIILYEYWKASQKPDQNAERIKVFDAKLEELTRREEALSQKEAERTERYQALETALRELRDPKTKKPLLPTLQLLPASTETQETQTPKRSQTTFQNQFNNSDKLFPFLHLIQRYSIAELHPTLYHVLLLLPPPTSRMGTSDLPSNKQHTALPRLDTHDIALPISQNRTYRFILLSPKDAGQQATEKRLERLYSLDGGRNIAVIFLIGEVAGQSDAMQAFMEFKIEEKLTKVPQQSLMEKKLDLLPVPLTSYVELPSTLACVREMLAAVLPALEPVFDSSSFLSLTQNPSTALFQYMTGSKEPLSEHSANLLSELGQSPREIAALADTEEGRVRILDVLGSQDGQAILGFLALERLAYT</sequence>
<protein>
    <submittedName>
        <fullName evidence="5">OPA3 family protein</fullName>
    </submittedName>
</protein>
<gene>
    <name evidence="5" type="ORF">CSAL01_00035</name>
</gene>
<organism evidence="5 6">
    <name type="scientific">Colletotrichum salicis</name>
    <dbReference type="NCBI Taxonomy" id="1209931"/>
    <lineage>
        <taxon>Eukaryota</taxon>
        <taxon>Fungi</taxon>
        <taxon>Dikarya</taxon>
        <taxon>Ascomycota</taxon>
        <taxon>Pezizomycotina</taxon>
        <taxon>Sordariomycetes</taxon>
        <taxon>Hypocreomycetidae</taxon>
        <taxon>Glomerellales</taxon>
        <taxon>Glomerellaceae</taxon>
        <taxon>Colletotrichum</taxon>
        <taxon>Colletotrichum acutatum species complex</taxon>
    </lineage>
</organism>
<dbReference type="Pfam" id="PF07047">
    <property type="entry name" value="OPA3"/>
    <property type="match status" value="1"/>
</dbReference>
<feature type="coiled-coil region" evidence="3">
    <location>
        <begin position="68"/>
        <end position="107"/>
    </location>
</feature>
<dbReference type="AlphaFoldDB" id="A0A135UTT7"/>
<feature type="compositionally biased region" description="Low complexity" evidence="4">
    <location>
        <begin position="107"/>
        <end position="142"/>
    </location>
</feature>
<evidence type="ECO:0000256" key="4">
    <source>
        <dbReference type="SAM" id="MobiDB-lite"/>
    </source>
</evidence>
<evidence type="ECO:0000256" key="3">
    <source>
        <dbReference type="SAM" id="Coils"/>
    </source>
</evidence>
<accession>A0A135UTT7</accession>